<organism evidence="5 6">
    <name type="scientific">Skeletonema marinoi</name>
    <dbReference type="NCBI Taxonomy" id="267567"/>
    <lineage>
        <taxon>Eukaryota</taxon>
        <taxon>Sar</taxon>
        <taxon>Stramenopiles</taxon>
        <taxon>Ochrophyta</taxon>
        <taxon>Bacillariophyta</taxon>
        <taxon>Coscinodiscophyceae</taxon>
        <taxon>Thalassiosirophycidae</taxon>
        <taxon>Thalassiosirales</taxon>
        <taxon>Skeletonemataceae</taxon>
        <taxon>Skeletonema</taxon>
        <taxon>Skeletonema marinoi-dohrnii complex</taxon>
    </lineage>
</organism>
<evidence type="ECO:0000313" key="5">
    <source>
        <dbReference type="EMBL" id="KAK1740639.1"/>
    </source>
</evidence>
<dbReference type="Pfam" id="PF10558">
    <property type="entry name" value="MTP18"/>
    <property type="match status" value="1"/>
</dbReference>
<dbReference type="InterPro" id="IPR019560">
    <property type="entry name" value="Mitochondrial_18_kDa_protein"/>
</dbReference>
<evidence type="ECO:0000256" key="1">
    <source>
        <dbReference type="ARBA" id="ARBA00009224"/>
    </source>
</evidence>
<name>A0AAD9DC84_9STRA</name>
<dbReference type="GO" id="GO:0005739">
    <property type="term" value="C:mitochondrion"/>
    <property type="evidence" value="ECO:0007669"/>
    <property type="project" value="TreeGrafter"/>
</dbReference>
<comment type="similarity">
    <text evidence="1">Belongs to the MTFP1 family.</text>
</comment>
<reference evidence="5" key="1">
    <citation type="submission" date="2023-06" db="EMBL/GenBank/DDBJ databases">
        <title>Survivors Of The Sea: Transcriptome response of Skeletonema marinoi to long-term dormancy.</title>
        <authorList>
            <person name="Pinder M.I.M."/>
            <person name="Kourtchenko O."/>
            <person name="Robertson E.K."/>
            <person name="Larsson T."/>
            <person name="Maumus F."/>
            <person name="Osuna-Cruz C.M."/>
            <person name="Vancaester E."/>
            <person name="Stenow R."/>
            <person name="Vandepoele K."/>
            <person name="Ploug H."/>
            <person name="Bruchert V."/>
            <person name="Godhe A."/>
            <person name="Topel M."/>
        </authorList>
    </citation>
    <scope>NUCLEOTIDE SEQUENCE</scope>
    <source>
        <strain evidence="5">R05AC</strain>
    </source>
</reference>
<comment type="caution">
    <text evidence="5">The sequence shown here is derived from an EMBL/GenBank/DDBJ whole genome shotgun (WGS) entry which is preliminary data.</text>
</comment>
<accession>A0AAD9DC84</accession>
<sequence length="184" mass="20325">MTKHPMATHLHQDAPKTDDEQKSGNYNIFRDSLLRYCGYANEVGESFRYQYPKFVAPSYALAFGYCLADSISAGYQELYVKEDGGNEGTSSKYDTRSNETRAAIAFFDTLLWQSLASVAIPGGVINTIVRATRFTVARTAGLPLAVTTWAPTVMGLGSIPFIIHPIDECVDFALDNSTRKFLES</sequence>
<dbReference type="GO" id="GO:0000266">
    <property type="term" value="P:mitochondrial fission"/>
    <property type="evidence" value="ECO:0007669"/>
    <property type="project" value="TreeGrafter"/>
</dbReference>
<evidence type="ECO:0000256" key="3">
    <source>
        <dbReference type="ARBA" id="ARBA00029631"/>
    </source>
</evidence>
<dbReference type="PANTHER" id="PTHR11001">
    <property type="entry name" value="MITOCHONDRIAL FISSION PROCESS PROTEIN 1"/>
    <property type="match status" value="1"/>
</dbReference>
<protein>
    <recommendedName>
        <fullName evidence="2">Mitochondrial fission process protein 1</fullName>
    </recommendedName>
    <alternativeName>
        <fullName evidence="3">Mitochondrial 18 kDa protein</fullName>
    </alternativeName>
</protein>
<keyword evidence="6" id="KW-1185">Reference proteome</keyword>
<dbReference type="AlphaFoldDB" id="A0AAD9DC84"/>
<feature type="region of interest" description="Disordered" evidence="4">
    <location>
        <begin position="1"/>
        <end position="23"/>
    </location>
</feature>
<feature type="compositionally biased region" description="Basic and acidic residues" evidence="4">
    <location>
        <begin position="10"/>
        <end position="22"/>
    </location>
</feature>
<evidence type="ECO:0000256" key="2">
    <source>
        <dbReference type="ARBA" id="ARBA00017835"/>
    </source>
</evidence>
<gene>
    <name evidence="5" type="ORF">QTG54_008734</name>
</gene>
<dbReference type="PANTHER" id="PTHR11001:SF2">
    <property type="entry name" value="MITOCHONDRIAL FISSION PROCESS PROTEIN 1"/>
    <property type="match status" value="1"/>
</dbReference>
<proteinExistence type="inferred from homology"/>
<evidence type="ECO:0000313" key="6">
    <source>
        <dbReference type="Proteomes" id="UP001224775"/>
    </source>
</evidence>
<evidence type="ECO:0000256" key="4">
    <source>
        <dbReference type="SAM" id="MobiDB-lite"/>
    </source>
</evidence>
<dbReference type="Proteomes" id="UP001224775">
    <property type="component" value="Unassembled WGS sequence"/>
</dbReference>
<dbReference type="EMBL" id="JATAAI010000015">
    <property type="protein sequence ID" value="KAK1740639.1"/>
    <property type="molecule type" value="Genomic_DNA"/>
</dbReference>